<organism evidence="4 5">
    <name type="scientific">Streptomyces plumbiresistens</name>
    <dbReference type="NCBI Taxonomy" id="511811"/>
    <lineage>
        <taxon>Bacteria</taxon>
        <taxon>Bacillati</taxon>
        <taxon>Actinomycetota</taxon>
        <taxon>Actinomycetes</taxon>
        <taxon>Kitasatosporales</taxon>
        <taxon>Streptomycetaceae</taxon>
        <taxon>Streptomyces</taxon>
    </lineage>
</organism>
<feature type="compositionally biased region" description="Polar residues" evidence="1">
    <location>
        <begin position="127"/>
        <end position="137"/>
    </location>
</feature>
<comment type="caution">
    <text evidence="4">The sequence shown here is derived from an EMBL/GenBank/DDBJ whole genome shotgun (WGS) entry which is preliminary data.</text>
</comment>
<keyword evidence="5" id="KW-1185">Reference proteome</keyword>
<dbReference type="InterPro" id="IPR025241">
    <property type="entry name" value="DUF4190"/>
</dbReference>
<feature type="transmembrane region" description="Helical" evidence="2">
    <location>
        <begin position="231"/>
        <end position="264"/>
    </location>
</feature>
<name>A0ABP7RAK4_9ACTN</name>
<keyword evidence="2" id="KW-1133">Transmembrane helix</keyword>
<feature type="compositionally biased region" description="Polar residues" evidence="1">
    <location>
        <begin position="1"/>
        <end position="10"/>
    </location>
</feature>
<sequence>MSDDAQTPEAQGNAAPGPTPTRGAGEPADAPRDPWAAPGDHGSDRPEAASEPWPTPQDSPPGPGATVADAESVLPPTSPPSSSVHDQQTVTSMPGVGGTPPHGTAPTDAVPPFGGTGPTGSPEAPQPWSSPRTPSAQPNGEANPFAPPNGPGNPFAPIAPYPAAPYGQEQVPPPPIAPGGPGQAPYGYPGGYGYPAPPGPGYGSHAPHSQGPGAYYGWPGMAPAPNNGMGTAAMIVGIISAVGFCMWPIAIIGGIVAVVLGVLARQKARRGEATNAGQALAGIICGSVGLALAVGMIALLVFVS</sequence>
<gene>
    <name evidence="4" type="ORF">GCM10022232_34010</name>
</gene>
<evidence type="ECO:0000256" key="2">
    <source>
        <dbReference type="SAM" id="Phobius"/>
    </source>
</evidence>
<feature type="region of interest" description="Disordered" evidence="1">
    <location>
        <begin position="1"/>
        <end position="184"/>
    </location>
</feature>
<feature type="transmembrane region" description="Helical" evidence="2">
    <location>
        <begin position="276"/>
        <end position="303"/>
    </location>
</feature>
<evidence type="ECO:0000259" key="3">
    <source>
        <dbReference type="Pfam" id="PF13828"/>
    </source>
</evidence>
<proteinExistence type="predicted"/>
<evidence type="ECO:0000256" key="1">
    <source>
        <dbReference type="SAM" id="MobiDB-lite"/>
    </source>
</evidence>
<reference evidence="5" key="1">
    <citation type="journal article" date="2019" name="Int. J. Syst. Evol. Microbiol.">
        <title>The Global Catalogue of Microorganisms (GCM) 10K type strain sequencing project: providing services to taxonomists for standard genome sequencing and annotation.</title>
        <authorList>
            <consortium name="The Broad Institute Genomics Platform"/>
            <consortium name="The Broad Institute Genome Sequencing Center for Infectious Disease"/>
            <person name="Wu L."/>
            <person name="Ma J."/>
        </authorList>
    </citation>
    <scope>NUCLEOTIDE SEQUENCE [LARGE SCALE GENOMIC DNA]</scope>
    <source>
        <strain evidence="5">JCM 16924</strain>
    </source>
</reference>
<accession>A0ABP7RAK4</accession>
<feature type="compositionally biased region" description="Pro residues" evidence="1">
    <location>
        <begin position="53"/>
        <end position="63"/>
    </location>
</feature>
<keyword evidence="2" id="KW-0812">Transmembrane</keyword>
<dbReference type="Pfam" id="PF13828">
    <property type="entry name" value="DUF4190"/>
    <property type="match status" value="1"/>
</dbReference>
<evidence type="ECO:0000313" key="4">
    <source>
        <dbReference type="EMBL" id="GAA3994953.1"/>
    </source>
</evidence>
<evidence type="ECO:0000313" key="5">
    <source>
        <dbReference type="Proteomes" id="UP001500456"/>
    </source>
</evidence>
<protein>
    <submittedName>
        <fullName evidence="4">DUF4190 domain-containing protein</fullName>
    </submittedName>
</protein>
<dbReference type="EMBL" id="BAAAZX010000008">
    <property type="protein sequence ID" value="GAA3994953.1"/>
    <property type="molecule type" value="Genomic_DNA"/>
</dbReference>
<dbReference type="Proteomes" id="UP001500456">
    <property type="component" value="Unassembled WGS sequence"/>
</dbReference>
<dbReference type="RefSeq" id="WP_345564264.1">
    <property type="nucleotide sequence ID" value="NZ_BAAAZX010000008.1"/>
</dbReference>
<keyword evidence="2" id="KW-0472">Membrane</keyword>
<feature type="domain" description="DUF4190" evidence="3">
    <location>
        <begin position="229"/>
        <end position="294"/>
    </location>
</feature>